<dbReference type="InterPro" id="IPR038610">
    <property type="entry name" value="FliK-like_C_sf"/>
</dbReference>
<accession>A0A517RDY8</accession>
<sequence length="640" mass="70462">MSDSRKISLLDLQAPDLSQYGKTNRDLNRGATRSTDSSYRKQLSESLSKKQTTTSTEKAQERESRSADLKSDQSRTGSKNTESRSTTEPRDDQAPVENQQREGTRSASEKSKIGNSGPEKVTTDQEQDLQGNSETIETTEEVINPQPAANLPTKEKEQTYSLFNTSFAVQNEAAFDQEVTTADSEILPPANFQLVDDQNLVNLQTDVTDTGLSEPIPIPDGLADQLKKQVVETSQTESGQEITAVDVSNLNPELNAANQPDETPTEQIEGEKQLSDAELKLQLEKISDLEISDELKQAIEEYQAKNSDNGAGSTDENEVDIQALIQQRYQRSRNEEQTESDSDEANQGEIPLDHDSLQQVSDTVIEQLQQEPESEQPDITEIVKESSAREAERAKQTDQQNEEVTQTVVNPGLKPASETLSQIQTESTKTAPVSQDNSTIDQDQTLSQSTGTPLSSQTTGTQSTTPVGPPVDVKQVEQLVERIVGAVRQSQSTGQQLKIRLSPPELGTLQIEVSLKNGEYTAKLEVQNRHAQKVINDNIAQLKEALTKTGVSLDRIDVHINTDSTEDQRSSHSDAQTQSGGDFESNQFSENEGGSEERQQEPGFAEETFRQDDVADENSPKVSRSQGIVTENVEEIDVQI</sequence>
<feature type="region of interest" description="Disordered" evidence="1">
    <location>
        <begin position="248"/>
        <end position="270"/>
    </location>
</feature>
<dbReference type="Proteomes" id="UP000317171">
    <property type="component" value="Chromosome"/>
</dbReference>
<feature type="compositionally biased region" description="Low complexity" evidence="1">
    <location>
        <begin position="444"/>
        <end position="466"/>
    </location>
</feature>
<dbReference type="EMBL" id="CP036269">
    <property type="protein sequence ID" value="QDT42092.1"/>
    <property type="molecule type" value="Genomic_DNA"/>
</dbReference>
<dbReference type="OrthoDB" id="292554at2"/>
<evidence type="ECO:0000313" key="4">
    <source>
        <dbReference type="Proteomes" id="UP000317171"/>
    </source>
</evidence>
<feature type="region of interest" description="Disordered" evidence="1">
    <location>
        <begin position="386"/>
        <end position="470"/>
    </location>
</feature>
<dbReference type="AlphaFoldDB" id="A0A517RDY8"/>
<feature type="region of interest" description="Disordered" evidence="1">
    <location>
        <begin position="1"/>
        <end position="156"/>
    </location>
</feature>
<dbReference type="InterPro" id="IPR021136">
    <property type="entry name" value="Flagellar_hook_control-like_C"/>
</dbReference>
<feature type="region of interest" description="Disordered" evidence="1">
    <location>
        <begin position="562"/>
        <end position="640"/>
    </location>
</feature>
<reference evidence="3 4" key="1">
    <citation type="submission" date="2019-02" db="EMBL/GenBank/DDBJ databases">
        <title>Deep-cultivation of Planctomycetes and their phenomic and genomic characterization uncovers novel biology.</title>
        <authorList>
            <person name="Wiegand S."/>
            <person name="Jogler M."/>
            <person name="Boedeker C."/>
            <person name="Pinto D."/>
            <person name="Vollmers J."/>
            <person name="Rivas-Marin E."/>
            <person name="Kohn T."/>
            <person name="Peeters S.H."/>
            <person name="Heuer A."/>
            <person name="Rast P."/>
            <person name="Oberbeckmann S."/>
            <person name="Bunk B."/>
            <person name="Jeske O."/>
            <person name="Meyerdierks A."/>
            <person name="Storesund J.E."/>
            <person name="Kallscheuer N."/>
            <person name="Luecker S."/>
            <person name="Lage O.M."/>
            <person name="Pohl T."/>
            <person name="Merkel B.J."/>
            <person name="Hornburger P."/>
            <person name="Mueller R.-W."/>
            <person name="Bruemmer F."/>
            <person name="Labrenz M."/>
            <person name="Spormann A.M."/>
            <person name="Op den Camp H."/>
            <person name="Overmann J."/>
            <person name="Amann R."/>
            <person name="Jetten M.S.M."/>
            <person name="Mascher T."/>
            <person name="Medema M.H."/>
            <person name="Devos D.P."/>
            <person name="Kaster A.-K."/>
            <person name="Ovreas L."/>
            <person name="Rohde M."/>
            <person name="Galperin M.Y."/>
            <person name="Jogler C."/>
        </authorList>
    </citation>
    <scope>NUCLEOTIDE SEQUENCE [LARGE SCALE GENOMIC DNA]</scope>
    <source>
        <strain evidence="3 4">Pan241w</strain>
    </source>
</reference>
<feature type="region of interest" description="Disordered" evidence="1">
    <location>
        <begin position="329"/>
        <end position="352"/>
    </location>
</feature>
<dbReference type="Pfam" id="PF02120">
    <property type="entry name" value="Flg_hook"/>
    <property type="match status" value="1"/>
</dbReference>
<gene>
    <name evidence="3" type="ORF">Pan241w_21730</name>
</gene>
<dbReference type="RefSeq" id="WP_145214711.1">
    <property type="nucleotide sequence ID" value="NZ_CP036269.1"/>
</dbReference>
<feature type="compositionally biased region" description="Polar residues" evidence="1">
    <location>
        <begin position="418"/>
        <end position="443"/>
    </location>
</feature>
<keyword evidence="3" id="KW-0282">Flagellum</keyword>
<keyword evidence="3" id="KW-0969">Cilium</keyword>
<evidence type="ECO:0000313" key="3">
    <source>
        <dbReference type="EMBL" id="QDT42092.1"/>
    </source>
</evidence>
<evidence type="ECO:0000256" key="1">
    <source>
        <dbReference type="SAM" id="MobiDB-lite"/>
    </source>
</evidence>
<protein>
    <submittedName>
        <fullName evidence="3">Flagellar hook-length control protein FliK</fullName>
    </submittedName>
</protein>
<evidence type="ECO:0000259" key="2">
    <source>
        <dbReference type="Pfam" id="PF02120"/>
    </source>
</evidence>
<feature type="compositionally biased region" description="Polar residues" evidence="1">
    <location>
        <begin position="573"/>
        <end position="592"/>
    </location>
</feature>
<feature type="compositionally biased region" description="Polar residues" evidence="1">
    <location>
        <begin position="397"/>
        <end position="409"/>
    </location>
</feature>
<keyword evidence="4" id="KW-1185">Reference proteome</keyword>
<feature type="compositionally biased region" description="Basic and acidic residues" evidence="1">
    <location>
        <begin position="58"/>
        <end position="73"/>
    </location>
</feature>
<feature type="compositionally biased region" description="Polar residues" evidence="1">
    <location>
        <begin position="620"/>
        <end position="629"/>
    </location>
</feature>
<feature type="compositionally biased region" description="Basic and acidic residues" evidence="1">
    <location>
        <begin position="386"/>
        <end position="396"/>
    </location>
</feature>
<dbReference type="CDD" id="cd17470">
    <property type="entry name" value="T3SS_Flik_C"/>
    <property type="match status" value="1"/>
</dbReference>
<keyword evidence="3" id="KW-0966">Cell projection</keyword>
<feature type="compositionally biased region" description="Polar residues" evidence="1">
    <location>
        <begin position="44"/>
        <end position="57"/>
    </location>
</feature>
<dbReference type="Gene3D" id="3.30.750.140">
    <property type="match status" value="1"/>
</dbReference>
<feature type="compositionally biased region" description="Basic and acidic residues" evidence="1">
    <location>
        <begin position="81"/>
        <end position="112"/>
    </location>
</feature>
<organism evidence="3 4">
    <name type="scientific">Gimesia alba</name>
    <dbReference type="NCBI Taxonomy" id="2527973"/>
    <lineage>
        <taxon>Bacteria</taxon>
        <taxon>Pseudomonadati</taxon>
        <taxon>Planctomycetota</taxon>
        <taxon>Planctomycetia</taxon>
        <taxon>Planctomycetales</taxon>
        <taxon>Planctomycetaceae</taxon>
        <taxon>Gimesia</taxon>
    </lineage>
</organism>
<feature type="compositionally biased region" description="Basic and acidic residues" evidence="1">
    <location>
        <begin position="562"/>
        <end position="572"/>
    </location>
</feature>
<dbReference type="KEGG" id="gaz:Pan241w_21730"/>
<feature type="compositionally biased region" description="Acidic residues" evidence="1">
    <location>
        <begin position="337"/>
        <end position="346"/>
    </location>
</feature>
<name>A0A517RDY8_9PLAN</name>
<feature type="compositionally biased region" description="Polar residues" evidence="1">
    <location>
        <begin position="248"/>
        <end position="266"/>
    </location>
</feature>
<proteinExistence type="predicted"/>
<feature type="domain" description="Flagellar hook-length control protein-like C-terminal" evidence="2">
    <location>
        <begin position="489"/>
        <end position="565"/>
    </location>
</feature>